<dbReference type="RefSeq" id="WP_073145048.1">
    <property type="nucleotide sequence ID" value="NZ_FQUV01000007.1"/>
</dbReference>
<evidence type="ECO:0000313" key="3">
    <source>
        <dbReference type="EMBL" id="SHF51941.1"/>
    </source>
</evidence>
<sequence length="274" mass="30119">MTLNRITQFLATCATSLALITPATAQVVQYDASDVVKVTMLNGWRADGGRHFAALKFDLAPGWKTFWRAPGDGGFPTRLNWSSSQNLKDVTILWPKPQVFRQNGLRSIGYHTEFVLPLSFQATSDGPIFVDGQLNFGVCDEFCLPVTLDLHLMLPPEQTTPVEEIAAALGKQPISAAQAMVRQVRCRASVRDGRAWIDVELLMPPLGGKGEAMVIEASDPSLWISEPFITRVGDTLSATAEVITRNGKPFRLNLERLRLTVLTTQRAVDIHGCS</sequence>
<dbReference type="Proteomes" id="UP000184144">
    <property type="component" value="Unassembled WGS sequence"/>
</dbReference>
<evidence type="ECO:0000259" key="2">
    <source>
        <dbReference type="Pfam" id="PF11412"/>
    </source>
</evidence>
<dbReference type="OrthoDB" id="9811036at2"/>
<evidence type="ECO:0000313" key="4">
    <source>
        <dbReference type="Proteomes" id="UP000184144"/>
    </source>
</evidence>
<evidence type="ECO:0000256" key="1">
    <source>
        <dbReference type="SAM" id="SignalP"/>
    </source>
</evidence>
<dbReference type="STRING" id="1486859.SAMN05444273_10737"/>
<feature type="signal peptide" evidence="1">
    <location>
        <begin position="1"/>
        <end position="25"/>
    </location>
</feature>
<feature type="domain" description="Thiol:disulfide interchange protein DsbD N-terminal" evidence="2">
    <location>
        <begin position="47"/>
        <end position="149"/>
    </location>
</feature>
<reference evidence="4" key="1">
    <citation type="submission" date="2016-11" db="EMBL/GenBank/DDBJ databases">
        <authorList>
            <person name="Varghese N."/>
            <person name="Submissions S."/>
        </authorList>
    </citation>
    <scope>NUCLEOTIDE SEQUENCE [LARGE SCALE GENOMIC DNA]</scope>
    <source>
        <strain evidence="4">DSM 100566</strain>
    </source>
</reference>
<feature type="chain" id="PRO_5012906191" evidence="1">
    <location>
        <begin position="26"/>
        <end position="274"/>
    </location>
</feature>
<organism evidence="3 4">
    <name type="scientific">Litoreibacter ascidiaceicola</name>
    <dbReference type="NCBI Taxonomy" id="1486859"/>
    <lineage>
        <taxon>Bacteria</taxon>
        <taxon>Pseudomonadati</taxon>
        <taxon>Pseudomonadota</taxon>
        <taxon>Alphaproteobacteria</taxon>
        <taxon>Rhodobacterales</taxon>
        <taxon>Roseobacteraceae</taxon>
        <taxon>Litoreibacter</taxon>
    </lineage>
</organism>
<dbReference type="AlphaFoldDB" id="A0A1M5CB61"/>
<proteinExistence type="predicted"/>
<dbReference type="InterPro" id="IPR028250">
    <property type="entry name" value="DsbDN"/>
</dbReference>
<keyword evidence="1" id="KW-0732">Signal</keyword>
<dbReference type="EMBL" id="FQUV01000007">
    <property type="protein sequence ID" value="SHF51941.1"/>
    <property type="molecule type" value="Genomic_DNA"/>
</dbReference>
<keyword evidence="4" id="KW-1185">Reference proteome</keyword>
<gene>
    <name evidence="3" type="ORF">SAMN05444273_10737</name>
</gene>
<accession>A0A1M5CB61</accession>
<protein>
    <submittedName>
        <fullName evidence="3">Thiol-disulfide interchange protein, contains DsbC and DsbD domains</fullName>
    </submittedName>
</protein>
<name>A0A1M5CB61_9RHOB</name>
<dbReference type="Pfam" id="PF11412">
    <property type="entry name" value="DsbD_N"/>
    <property type="match status" value="1"/>
</dbReference>